<name>A0A645F5N3_9ZZZZ</name>
<dbReference type="InterPro" id="IPR036230">
    <property type="entry name" value="LeuA_allosteric_dom_sf"/>
</dbReference>
<dbReference type="SUPFAM" id="SSF110921">
    <property type="entry name" value="2-isopropylmalate synthase LeuA, allosteric (dimerisation) domain"/>
    <property type="match status" value="1"/>
</dbReference>
<keyword evidence="4" id="KW-0012">Acyltransferase</keyword>
<evidence type="ECO:0000256" key="1">
    <source>
        <dbReference type="ARBA" id="ARBA00012973"/>
    </source>
</evidence>
<dbReference type="GO" id="GO:0009098">
    <property type="term" value="P:L-leucine biosynthetic process"/>
    <property type="evidence" value="ECO:0007669"/>
    <property type="project" value="InterPro"/>
</dbReference>
<dbReference type="PANTHER" id="PTHR46911">
    <property type="match status" value="1"/>
</dbReference>
<dbReference type="SMART" id="SM00917">
    <property type="entry name" value="LeuA_dimer"/>
    <property type="match status" value="1"/>
</dbReference>
<dbReference type="Pfam" id="PF08502">
    <property type="entry name" value="LeuA_dimer"/>
    <property type="match status" value="1"/>
</dbReference>
<dbReference type="Pfam" id="PF22615">
    <property type="entry name" value="IPMS_D2"/>
    <property type="match status" value="1"/>
</dbReference>
<dbReference type="SUPFAM" id="SSF51569">
    <property type="entry name" value="Aldolase"/>
    <property type="match status" value="1"/>
</dbReference>
<reference evidence="4" key="1">
    <citation type="submission" date="2019-08" db="EMBL/GenBank/DDBJ databases">
        <authorList>
            <person name="Kucharzyk K."/>
            <person name="Murdoch R.W."/>
            <person name="Higgins S."/>
            <person name="Loffler F."/>
        </authorList>
    </citation>
    <scope>NUCLEOTIDE SEQUENCE</scope>
</reference>
<protein>
    <recommendedName>
        <fullName evidence="1">2-isopropylmalate synthase</fullName>
        <ecNumber evidence="1">2.3.3.13</ecNumber>
    </recommendedName>
</protein>
<evidence type="ECO:0000259" key="3">
    <source>
        <dbReference type="SMART" id="SM00917"/>
    </source>
</evidence>
<dbReference type="Gene3D" id="3.20.20.70">
    <property type="entry name" value="Aldolase class I"/>
    <property type="match status" value="1"/>
</dbReference>
<gene>
    <name evidence="4" type="primary">leuA_61</name>
    <name evidence="4" type="ORF">SDC9_156014</name>
</gene>
<dbReference type="PANTHER" id="PTHR46911:SF1">
    <property type="entry name" value="2-ISOPROPYLMALATE SYNTHASE"/>
    <property type="match status" value="1"/>
</dbReference>
<dbReference type="EC" id="2.3.3.13" evidence="1"/>
<dbReference type="InterPro" id="IPR013785">
    <property type="entry name" value="Aldolase_TIM"/>
</dbReference>
<dbReference type="Gene3D" id="1.10.287.1400">
    <property type="match status" value="1"/>
</dbReference>
<sequence>MLALNLYSRGIDIGLDFHNLPEIVTTVEEASGIEVHPRHPYAGKLVFTAFSGSHQDAIRKGLEQVDATAAFFHQGWKMPYLHIDPKDVGRSYEQLIRINSQSGKGGVAFILEKEFGIFAPKAMHPAIGAAVQKVAESRGGEISAADIRKVFEENFVNLTGPYNLSEYSRITQNIAKGQVEVQFKLRCNDQTETLTARGNGLLSAVTGGLKKSKLVPPFELEDYSEHTLGKDKNAKALAFVGIRLKETGELIDGAGSHSDIARTAVAALVSALNRSARQRIEPKKA</sequence>
<keyword evidence="2 4" id="KW-0808">Transferase</keyword>
<accession>A0A645F5N3</accession>
<feature type="domain" description="2-isopropylmalate synthase LeuA allosteric (dimerisation)" evidence="3">
    <location>
        <begin position="141"/>
        <end position="276"/>
    </location>
</feature>
<organism evidence="4">
    <name type="scientific">bioreactor metagenome</name>
    <dbReference type="NCBI Taxonomy" id="1076179"/>
    <lineage>
        <taxon>unclassified sequences</taxon>
        <taxon>metagenomes</taxon>
        <taxon>ecological metagenomes</taxon>
    </lineage>
</organism>
<comment type="caution">
    <text evidence="4">The sequence shown here is derived from an EMBL/GenBank/DDBJ whole genome shotgun (WGS) entry which is preliminary data.</text>
</comment>
<dbReference type="EMBL" id="VSSQ01054815">
    <property type="protein sequence ID" value="MPN08729.1"/>
    <property type="molecule type" value="Genomic_DNA"/>
</dbReference>
<evidence type="ECO:0000313" key="4">
    <source>
        <dbReference type="EMBL" id="MPN08729.1"/>
    </source>
</evidence>
<dbReference type="InterPro" id="IPR054692">
    <property type="entry name" value="LeuA-like_post-cat"/>
</dbReference>
<dbReference type="Gene3D" id="3.30.160.270">
    <property type="match status" value="1"/>
</dbReference>
<evidence type="ECO:0000256" key="2">
    <source>
        <dbReference type="ARBA" id="ARBA00022679"/>
    </source>
</evidence>
<dbReference type="InterPro" id="IPR013709">
    <property type="entry name" value="2-isopropylmalate_synth_dimer"/>
</dbReference>
<dbReference type="SUPFAM" id="SSF89000">
    <property type="entry name" value="post-HMGL domain-like"/>
    <property type="match status" value="1"/>
</dbReference>
<dbReference type="GO" id="GO:0003852">
    <property type="term" value="F:2-isopropylmalate synthase activity"/>
    <property type="evidence" value="ECO:0007669"/>
    <property type="project" value="UniProtKB-EC"/>
</dbReference>
<proteinExistence type="predicted"/>
<dbReference type="AlphaFoldDB" id="A0A645F5N3"/>